<organism evidence="4 5">
    <name type="scientific">Lobosporangium transversale</name>
    <dbReference type="NCBI Taxonomy" id="64571"/>
    <lineage>
        <taxon>Eukaryota</taxon>
        <taxon>Fungi</taxon>
        <taxon>Fungi incertae sedis</taxon>
        <taxon>Mucoromycota</taxon>
        <taxon>Mortierellomycotina</taxon>
        <taxon>Mortierellomycetes</taxon>
        <taxon>Mortierellales</taxon>
        <taxon>Mortierellaceae</taxon>
        <taxon>Lobosporangium</taxon>
    </lineage>
</organism>
<dbReference type="SUPFAM" id="SSF53032">
    <property type="entry name" value="tRNA-intron endonuclease catalytic domain-like"/>
    <property type="match status" value="1"/>
</dbReference>
<dbReference type="InterPro" id="IPR036167">
    <property type="entry name" value="tRNA_intron_Endo_cat-like_sf"/>
</dbReference>
<dbReference type="RefSeq" id="XP_021881764.1">
    <property type="nucleotide sequence ID" value="XM_022028780.1"/>
</dbReference>
<dbReference type="EMBL" id="MCFF01000017">
    <property type="protein sequence ID" value="ORZ16829.1"/>
    <property type="molecule type" value="Genomic_DNA"/>
</dbReference>
<evidence type="ECO:0000259" key="3">
    <source>
        <dbReference type="Pfam" id="PF09631"/>
    </source>
</evidence>
<keyword evidence="5" id="KW-1185">Reference proteome</keyword>
<dbReference type="AlphaFoldDB" id="A0A1Y2GNZ3"/>
<dbReference type="GO" id="GO:0003676">
    <property type="term" value="F:nucleic acid binding"/>
    <property type="evidence" value="ECO:0007669"/>
    <property type="project" value="InterPro"/>
</dbReference>
<evidence type="ECO:0000256" key="1">
    <source>
        <dbReference type="ARBA" id="ARBA00006091"/>
    </source>
</evidence>
<evidence type="ECO:0000313" key="5">
    <source>
        <dbReference type="Proteomes" id="UP000193648"/>
    </source>
</evidence>
<keyword evidence="2" id="KW-0819">tRNA processing</keyword>
<dbReference type="GO" id="GO:0005634">
    <property type="term" value="C:nucleus"/>
    <property type="evidence" value="ECO:0007669"/>
    <property type="project" value="UniProtKB-ARBA"/>
</dbReference>
<reference evidence="4 5" key="1">
    <citation type="submission" date="2016-07" db="EMBL/GenBank/DDBJ databases">
        <title>Pervasive Adenine N6-methylation of Active Genes in Fungi.</title>
        <authorList>
            <consortium name="DOE Joint Genome Institute"/>
            <person name="Mondo S.J."/>
            <person name="Dannebaum R.O."/>
            <person name="Kuo R.C."/>
            <person name="Labutti K."/>
            <person name="Haridas S."/>
            <person name="Kuo A."/>
            <person name="Salamov A."/>
            <person name="Ahrendt S.R."/>
            <person name="Lipzen A."/>
            <person name="Sullivan W."/>
            <person name="Andreopoulos W.B."/>
            <person name="Clum A."/>
            <person name="Lindquist E."/>
            <person name="Daum C."/>
            <person name="Ramamoorthy G.K."/>
            <person name="Gryganskyi A."/>
            <person name="Culley D."/>
            <person name="Magnuson J.K."/>
            <person name="James T.Y."/>
            <person name="O'Malley M.A."/>
            <person name="Stajich J.E."/>
            <person name="Spatafora J.W."/>
            <person name="Visel A."/>
            <person name="Grigoriev I.V."/>
        </authorList>
    </citation>
    <scope>NUCLEOTIDE SEQUENCE [LARGE SCALE GENOMIC DNA]</scope>
    <source>
        <strain evidence="4 5">NRRL 3116</strain>
    </source>
</reference>
<dbReference type="PANTHER" id="PTHR28582">
    <property type="entry name" value="TRNA-SPLICING ENDONUCLEASE SUBUNIT SEN15"/>
    <property type="match status" value="1"/>
</dbReference>
<dbReference type="Pfam" id="PF09631">
    <property type="entry name" value="Sen15"/>
    <property type="match status" value="1"/>
</dbReference>
<dbReference type="STRING" id="64571.A0A1Y2GNZ3"/>
<name>A0A1Y2GNZ3_9FUNG</name>
<evidence type="ECO:0000313" key="4">
    <source>
        <dbReference type="EMBL" id="ORZ16829.1"/>
    </source>
</evidence>
<evidence type="ECO:0000256" key="2">
    <source>
        <dbReference type="ARBA" id="ARBA00022694"/>
    </source>
</evidence>
<dbReference type="InterPro" id="IPR018593">
    <property type="entry name" value="tRNA-endonuc_su_Sen15"/>
</dbReference>
<dbReference type="OrthoDB" id="10002170at2759"/>
<protein>
    <recommendedName>
        <fullName evidence="3">tRNA-splicing endonuclease subunit Sen15 domain-containing protein</fullName>
    </recommendedName>
</protein>
<dbReference type="InParanoid" id="A0A1Y2GNZ3"/>
<gene>
    <name evidence="4" type="ORF">BCR41DRAFT_396097</name>
</gene>
<dbReference type="GeneID" id="33570623"/>
<proteinExistence type="inferred from homology"/>
<sequence>MECLALHPKFHEIREECLSFPDHAEQLLQIYLDLTQAKDFENVHVIKAPLLGRCLIEGTHPDNGLQYMILPAHTSEEWSVAKMEFLFDALQQEQDLRLKDAAKSKITIGLITTDSTVTYLNLTRGL</sequence>
<dbReference type="PANTHER" id="PTHR28582:SF1">
    <property type="entry name" value="TRNA-SPLICING ENDONUCLEASE SUBUNIT SEN15"/>
    <property type="match status" value="1"/>
</dbReference>
<dbReference type="InterPro" id="IPR011856">
    <property type="entry name" value="tRNA_endonuc-like_dom_sf"/>
</dbReference>
<dbReference type="Proteomes" id="UP000193648">
    <property type="component" value="Unassembled WGS sequence"/>
</dbReference>
<dbReference type="GO" id="GO:0006388">
    <property type="term" value="P:tRNA splicing, via endonucleolytic cleavage and ligation"/>
    <property type="evidence" value="ECO:0007669"/>
    <property type="project" value="InterPro"/>
</dbReference>
<comment type="similarity">
    <text evidence="1">Belongs to the SEN15 family.</text>
</comment>
<dbReference type="Gene3D" id="3.40.1350.10">
    <property type="match status" value="1"/>
</dbReference>
<feature type="domain" description="tRNA-splicing endonuclease subunit Sen15" evidence="3">
    <location>
        <begin position="29"/>
        <end position="126"/>
    </location>
</feature>
<accession>A0A1Y2GNZ3</accession>
<comment type="caution">
    <text evidence="4">The sequence shown here is derived from an EMBL/GenBank/DDBJ whole genome shotgun (WGS) entry which is preliminary data.</text>
</comment>